<dbReference type="EMBL" id="LHXX01000042">
    <property type="protein sequence ID" value="KXB01711.1"/>
    <property type="molecule type" value="Genomic_DNA"/>
</dbReference>
<reference evidence="1 2" key="1">
    <citation type="journal article" date="2016" name="Sci. Rep.">
        <title>Metabolic traits of an uncultured archaeal lineage -MSBL1- from brine pools of the Red Sea.</title>
        <authorList>
            <person name="Mwirichia R."/>
            <person name="Alam I."/>
            <person name="Rashid M."/>
            <person name="Vinu M."/>
            <person name="Ba-Alawi W."/>
            <person name="Anthony Kamau A."/>
            <person name="Kamanda Ngugi D."/>
            <person name="Goker M."/>
            <person name="Klenk H.P."/>
            <person name="Bajic V."/>
            <person name="Stingl U."/>
        </authorList>
    </citation>
    <scope>NUCLEOTIDE SEQUENCE [LARGE SCALE GENOMIC DNA]</scope>
    <source>
        <strain evidence="1">SCGC-AAA261D19</strain>
    </source>
</reference>
<comment type="caution">
    <text evidence="1">The sequence shown here is derived from an EMBL/GenBank/DDBJ whole genome shotgun (WGS) entry which is preliminary data.</text>
</comment>
<keyword evidence="1" id="KW-0648">Protein biosynthesis</keyword>
<evidence type="ECO:0000313" key="1">
    <source>
        <dbReference type="EMBL" id="KXB01711.1"/>
    </source>
</evidence>
<sequence length="89" mass="9874">MEEEKPVEKEKIGEVTHYFTNIGVGVIDLTGEIKQGDKISIEGATTDLQQMVESMQIEHEDVEKAGPGDSVGLKVEDRVREGDVVYKIK</sequence>
<evidence type="ECO:0000313" key="2">
    <source>
        <dbReference type="Proteomes" id="UP000070400"/>
    </source>
</evidence>
<accession>A0A133V5J5</accession>
<proteinExistence type="predicted"/>
<dbReference type="Proteomes" id="UP000070400">
    <property type="component" value="Unassembled WGS sequence"/>
</dbReference>
<gene>
    <name evidence="1" type="ORF">AKJ43_03165</name>
</gene>
<dbReference type="AlphaFoldDB" id="A0A133V5J5"/>
<dbReference type="GO" id="GO:0003746">
    <property type="term" value="F:translation elongation factor activity"/>
    <property type="evidence" value="ECO:0007669"/>
    <property type="project" value="UniProtKB-KW"/>
</dbReference>
<dbReference type="SUPFAM" id="SSF50447">
    <property type="entry name" value="Translation proteins"/>
    <property type="match status" value="1"/>
</dbReference>
<keyword evidence="1" id="KW-0251">Elongation factor</keyword>
<name>A0A133V5J5_9EURY</name>
<organism evidence="1 2">
    <name type="scientific">candidate division MSBL1 archaeon SCGC-AAA261D19</name>
    <dbReference type="NCBI Taxonomy" id="1698273"/>
    <lineage>
        <taxon>Archaea</taxon>
        <taxon>Methanobacteriati</taxon>
        <taxon>Methanobacteriota</taxon>
        <taxon>candidate division MSBL1</taxon>
    </lineage>
</organism>
<dbReference type="InterPro" id="IPR009000">
    <property type="entry name" value="Transl_B-barrel_sf"/>
</dbReference>
<dbReference type="Gene3D" id="2.40.30.10">
    <property type="entry name" value="Translation factors"/>
    <property type="match status" value="1"/>
</dbReference>
<protein>
    <submittedName>
        <fullName evidence="1">Translation elongation factor-like protein</fullName>
    </submittedName>
</protein>
<keyword evidence="2" id="KW-1185">Reference proteome</keyword>